<dbReference type="Gene3D" id="1.10.1740.10">
    <property type="match status" value="1"/>
</dbReference>
<dbReference type="STRING" id="1121939.L861_22920"/>
<dbReference type="EMBL" id="ASTJ01000022">
    <property type="protein sequence ID" value="EPC03165.1"/>
    <property type="molecule type" value="Genomic_DNA"/>
</dbReference>
<evidence type="ECO:0000313" key="4">
    <source>
        <dbReference type="EMBL" id="EPC03165.1"/>
    </source>
</evidence>
<dbReference type="InterPro" id="IPR014284">
    <property type="entry name" value="RNA_pol_sigma-70_dom"/>
</dbReference>
<gene>
    <name evidence="4" type="ORF">L861_22920</name>
</gene>
<dbReference type="NCBIfam" id="NF007214">
    <property type="entry name" value="PRK09636.1"/>
    <property type="match status" value="1"/>
</dbReference>
<dbReference type="eggNOG" id="COG1595">
    <property type="taxonomic scope" value="Bacteria"/>
</dbReference>
<dbReference type="InterPro" id="IPR013324">
    <property type="entry name" value="RNA_pol_sigma_r3/r4-like"/>
</dbReference>
<evidence type="ECO:0000259" key="2">
    <source>
        <dbReference type="Pfam" id="PF04542"/>
    </source>
</evidence>
<dbReference type="RefSeq" id="WP_016416087.1">
    <property type="nucleotide sequence ID" value="NZ_AUAB01000022.1"/>
</dbReference>
<feature type="domain" description="RNA polymerase sigma-70 region 2" evidence="2">
    <location>
        <begin position="16"/>
        <end position="79"/>
    </location>
</feature>
<organism evidence="4 5">
    <name type="scientific">Litchfieldella anticariensis (strain DSM 16096 / CECT 5854 / CIP 108499 / LMG 22089 / FP35)</name>
    <name type="common">Halomonas anticariensis</name>
    <dbReference type="NCBI Taxonomy" id="1121939"/>
    <lineage>
        <taxon>Bacteria</taxon>
        <taxon>Pseudomonadati</taxon>
        <taxon>Pseudomonadota</taxon>
        <taxon>Gammaproteobacteria</taxon>
        <taxon>Oceanospirillales</taxon>
        <taxon>Halomonadaceae</taxon>
        <taxon>Litchfieldella</taxon>
    </lineage>
</organism>
<protein>
    <recommendedName>
        <fullName evidence="6">RNA polymerase sigma factor SigJ</fullName>
    </recommendedName>
</protein>
<dbReference type="GO" id="GO:0016987">
    <property type="term" value="F:sigma factor activity"/>
    <property type="evidence" value="ECO:0007669"/>
    <property type="project" value="InterPro"/>
</dbReference>
<keyword evidence="5" id="KW-1185">Reference proteome</keyword>
<comment type="subunit">
    <text evidence="1">Interacts transiently with the RNA polymerase catalytic core formed by RpoA, RpoB, RpoC and RpoZ (2 alpha, 1 beta, 1 beta' and 1 omega subunit) to form the RNA polymerase holoenzyme that can initiate transcription.</text>
</comment>
<dbReference type="InterPro" id="IPR052704">
    <property type="entry name" value="ECF_Sigma-70_Domain"/>
</dbReference>
<dbReference type="AlphaFoldDB" id="S2KML9"/>
<dbReference type="InterPro" id="IPR007627">
    <property type="entry name" value="RNA_pol_sigma70_r2"/>
</dbReference>
<dbReference type="SUPFAM" id="SSF88659">
    <property type="entry name" value="Sigma3 and sigma4 domains of RNA polymerase sigma factors"/>
    <property type="match status" value="1"/>
</dbReference>
<dbReference type="GO" id="GO:0003677">
    <property type="term" value="F:DNA binding"/>
    <property type="evidence" value="ECO:0007669"/>
    <property type="project" value="InterPro"/>
</dbReference>
<evidence type="ECO:0000313" key="5">
    <source>
        <dbReference type="Proteomes" id="UP000014463"/>
    </source>
</evidence>
<dbReference type="SUPFAM" id="SSF54427">
    <property type="entry name" value="NTF2-like"/>
    <property type="match status" value="1"/>
</dbReference>
<evidence type="ECO:0008006" key="6">
    <source>
        <dbReference type="Google" id="ProtNLM"/>
    </source>
</evidence>
<dbReference type="OrthoDB" id="3211555at2"/>
<name>S2KML9_LITA3</name>
<dbReference type="Proteomes" id="UP000014463">
    <property type="component" value="Unassembled WGS sequence"/>
</dbReference>
<dbReference type="InterPro" id="IPR032710">
    <property type="entry name" value="NTF2-like_dom_sf"/>
</dbReference>
<accession>S2KML9</accession>
<dbReference type="PATRIC" id="fig|1121939.11.peg.1589"/>
<dbReference type="Pfam" id="PF08281">
    <property type="entry name" value="Sigma70_r4_2"/>
    <property type="match status" value="1"/>
</dbReference>
<dbReference type="PANTHER" id="PTHR30173">
    <property type="entry name" value="SIGMA 19 FACTOR"/>
    <property type="match status" value="1"/>
</dbReference>
<evidence type="ECO:0000259" key="3">
    <source>
        <dbReference type="Pfam" id="PF08281"/>
    </source>
</evidence>
<dbReference type="InterPro" id="IPR013325">
    <property type="entry name" value="RNA_pol_sigma_r2"/>
</dbReference>
<sequence>MTDARATWEPEPSHDFENHRAHLMRLAYRMLGSVAEAEDAVQDSYLRWHNQNRDNVDDPRAYLSRIVTRLCLDRLKQARTQREVYVGPWLPEPLVEEWSATTLPPQHIEQDVSTALMVALERLSPLERAAFILHDIFEMEFEDVATTLGRTEAACRQLASRARSHVVTSRPRFNLDQEEGVRLTEAFFEASRSGDAANLQALLMDAARLHSDGGGRKRAALRVIEGARNISRFFAGLVRKGFAPKPIWTRQVRIDGLPGILSVERDGSLQTTAIEVCDGRIQAIFVVRNPDKLRHLEAMLPAPVARQVVR</sequence>
<dbReference type="NCBIfam" id="TIGR02937">
    <property type="entry name" value="sigma70-ECF"/>
    <property type="match status" value="1"/>
</dbReference>
<comment type="caution">
    <text evidence="4">The sequence shown here is derived from an EMBL/GenBank/DDBJ whole genome shotgun (WGS) entry which is preliminary data.</text>
</comment>
<dbReference type="GO" id="GO:0006352">
    <property type="term" value="P:DNA-templated transcription initiation"/>
    <property type="evidence" value="ECO:0007669"/>
    <property type="project" value="InterPro"/>
</dbReference>
<evidence type="ECO:0000256" key="1">
    <source>
        <dbReference type="ARBA" id="ARBA00011344"/>
    </source>
</evidence>
<dbReference type="InterPro" id="IPR013249">
    <property type="entry name" value="RNA_pol_sigma70_r4_t2"/>
</dbReference>
<dbReference type="Gene3D" id="1.10.10.10">
    <property type="entry name" value="Winged helix-like DNA-binding domain superfamily/Winged helix DNA-binding domain"/>
    <property type="match status" value="1"/>
</dbReference>
<reference evidence="4 5" key="1">
    <citation type="journal article" date="2013" name="Genome Announc.">
        <title>Draft genome sequence of the moderately halophilic gammaproteobacterium Halomonas anticariensis FP35.</title>
        <authorList>
            <person name="Tahrioui A."/>
            <person name="Quesada E."/>
            <person name="Llamas I."/>
        </authorList>
    </citation>
    <scope>NUCLEOTIDE SEQUENCE [LARGE SCALE GENOMIC DNA]</scope>
    <source>
        <strain evidence="5">DSM 16096 / CECT 5854 / LMG 22089 / FP35</strain>
    </source>
</reference>
<dbReference type="SUPFAM" id="SSF88946">
    <property type="entry name" value="Sigma2 domain of RNA polymerase sigma factors"/>
    <property type="match status" value="1"/>
</dbReference>
<proteinExistence type="predicted"/>
<dbReference type="InterPro" id="IPR036388">
    <property type="entry name" value="WH-like_DNA-bd_sf"/>
</dbReference>
<dbReference type="PANTHER" id="PTHR30173:SF43">
    <property type="entry name" value="ECF RNA POLYMERASE SIGMA FACTOR SIGI-RELATED"/>
    <property type="match status" value="1"/>
</dbReference>
<feature type="domain" description="RNA polymerase sigma factor 70 region 4 type 2" evidence="3">
    <location>
        <begin position="115"/>
        <end position="165"/>
    </location>
</feature>
<dbReference type="Pfam" id="PF04542">
    <property type="entry name" value="Sigma70_r2"/>
    <property type="match status" value="1"/>
</dbReference>